<evidence type="ECO:0000259" key="1">
    <source>
        <dbReference type="Pfam" id="PF02663"/>
    </source>
</evidence>
<dbReference type="Pfam" id="PF02663">
    <property type="entry name" value="FmdE"/>
    <property type="match status" value="1"/>
</dbReference>
<evidence type="ECO:0000313" key="3">
    <source>
        <dbReference type="Proteomes" id="UP000037175"/>
    </source>
</evidence>
<dbReference type="SUPFAM" id="SSF143555">
    <property type="entry name" value="FwdE-like"/>
    <property type="match status" value="1"/>
</dbReference>
<dbReference type="PANTHER" id="PTHR39418:SF1">
    <property type="entry name" value="DEHYDROGENASE"/>
    <property type="match status" value="1"/>
</dbReference>
<dbReference type="InterPro" id="IPR003814">
    <property type="entry name" value="FmdEsu_dom"/>
</dbReference>
<reference evidence="3" key="1">
    <citation type="submission" date="2015-07" db="EMBL/GenBank/DDBJ databases">
        <title>Complete Genome of Thermincola ferriacetica strain Z-0001T.</title>
        <authorList>
            <person name="Lusk B."/>
            <person name="Badalamenti J.P."/>
            <person name="Parameswaran P."/>
            <person name="Bond D.R."/>
            <person name="Torres C.I."/>
        </authorList>
    </citation>
    <scope>NUCLEOTIDE SEQUENCE [LARGE SCALE GENOMIC DNA]</scope>
    <source>
        <strain evidence="3">Z-0001</strain>
    </source>
</reference>
<dbReference type="PANTHER" id="PTHR39418">
    <property type="entry name" value="DEHYDROGENASE-RELATED"/>
    <property type="match status" value="1"/>
</dbReference>
<gene>
    <name evidence="2" type="ORF">Tfer_0195</name>
</gene>
<accession>A0A0L6W7P5</accession>
<sequence>MCNADSLTIGTVLVSHELMCLVQYHGHLCPELAIGYRVSKIAMAELGITRENSLNFIAGAANSTSAVDAIQYMTGCTIGKQSFFIEDTGKHVYFFAGKPLHPVDGRGLIIKMKTPVYNPQLLNYEMTKDVEAQLQDPAKLLQYRAAIDVAIRKILNWPDKRLFDVFYANLNGGILKPTKKWYN</sequence>
<protein>
    <submittedName>
        <fullName evidence="2">Formylmethanofuran dehydrogenase subunit E</fullName>
    </submittedName>
</protein>
<dbReference type="Proteomes" id="UP000037175">
    <property type="component" value="Unassembled WGS sequence"/>
</dbReference>
<dbReference type="Gene3D" id="3.30.1330.130">
    <property type="match status" value="1"/>
</dbReference>
<dbReference type="EMBL" id="LGTE01000001">
    <property type="protein sequence ID" value="KNZ71119.1"/>
    <property type="molecule type" value="Genomic_DNA"/>
</dbReference>
<keyword evidence="3" id="KW-1185">Reference proteome</keyword>
<dbReference type="AlphaFoldDB" id="A0A0L6W7P5"/>
<feature type="domain" description="Formylmethanofuran dehydrogenase subunit E" evidence="1">
    <location>
        <begin position="25"/>
        <end position="164"/>
    </location>
</feature>
<evidence type="ECO:0000313" key="2">
    <source>
        <dbReference type="EMBL" id="KNZ71119.1"/>
    </source>
</evidence>
<comment type="caution">
    <text evidence="2">The sequence shown here is derived from an EMBL/GenBank/DDBJ whole genome shotgun (WGS) entry which is preliminary data.</text>
</comment>
<proteinExistence type="predicted"/>
<dbReference type="InterPro" id="IPR053194">
    <property type="entry name" value="tRNA_methyltr_O"/>
</dbReference>
<organism evidence="2 3">
    <name type="scientific">Thermincola ferriacetica</name>
    <dbReference type="NCBI Taxonomy" id="281456"/>
    <lineage>
        <taxon>Bacteria</taxon>
        <taxon>Bacillati</taxon>
        <taxon>Bacillota</taxon>
        <taxon>Clostridia</taxon>
        <taxon>Eubacteriales</taxon>
        <taxon>Thermincolaceae</taxon>
        <taxon>Thermincola</taxon>
    </lineage>
</organism>
<name>A0A0L6W7P5_9FIRM</name>
<dbReference type="RefSeq" id="WP_052216482.1">
    <property type="nucleotide sequence ID" value="NZ_LGTE01000001.1"/>
</dbReference>